<protein>
    <submittedName>
        <fullName evidence="2">Uncharacterized protein</fullName>
    </submittedName>
</protein>
<gene>
    <name evidence="2" type="ORF">BEK98_28930</name>
</gene>
<dbReference type="EMBL" id="MCGQ01000027">
    <property type="protein sequence ID" value="OXY91735.1"/>
    <property type="molecule type" value="Genomic_DNA"/>
</dbReference>
<keyword evidence="1" id="KW-1133">Transmembrane helix</keyword>
<sequence>MTRTPPMSVTRLRWWRWRRNPLRRHSDVVEAWIVLATWTLVLLVGIVAGAAAALSVDSSFAARRAQVHAVTAVLTDDAARTPPSGGGYDDGRVWATVRWTAADGSVHTDRAKVYPGAPAGSRLTVWTDPANRMVSPPPSTAEATLQSALTGVLAAASAGVAVWTGGWVVRTWRMRRRMSEWDEEWKRIGPEWRNYSSGGT</sequence>
<proteinExistence type="predicted"/>
<dbReference type="OrthoDB" id="4213157at2"/>
<keyword evidence="1" id="KW-0472">Membrane</keyword>
<evidence type="ECO:0000313" key="2">
    <source>
        <dbReference type="EMBL" id="OXY91735.1"/>
    </source>
</evidence>
<reference evidence="2 3" key="1">
    <citation type="submission" date="2016-07" db="EMBL/GenBank/DDBJ databases">
        <title>Draft genome of Streptomyces diastatochromogenes.</title>
        <authorList>
            <person name="Podduturi R."/>
            <person name="Lukassen M.B."/>
            <person name="Clausen N."/>
            <person name="Nielsen J.L."/>
            <person name="Jorgensen N.O."/>
        </authorList>
    </citation>
    <scope>NUCLEOTIDE SEQUENCE [LARGE SCALE GENOMIC DNA]</scope>
    <source>
        <strain evidence="2 3">DSM 40608</strain>
    </source>
</reference>
<keyword evidence="3" id="KW-1185">Reference proteome</keyword>
<dbReference type="PANTHER" id="PTHR42305:SF1">
    <property type="entry name" value="MEMBRANE PROTEIN RV1733C-RELATED"/>
    <property type="match status" value="1"/>
</dbReference>
<dbReference type="InterPro" id="IPR039708">
    <property type="entry name" value="MT1774/Rv1733c-like"/>
</dbReference>
<name>A0A233S7U0_STRDA</name>
<dbReference type="AlphaFoldDB" id="A0A233S7U0"/>
<organism evidence="2 3">
    <name type="scientific">Streptomyces diastatochromogenes</name>
    <dbReference type="NCBI Taxonomy" id="42236"/>
    <lineage>
        <taxon>Bacteria</taxon>
        <taxon>Bacillati</taxon>
        <taxon>Actinomycetota</taxon>
        <taxon>Actinomycetes</taxon>
        <taxon>Kitasatosporales</taxon>
        <taxon>Streptomycetaceae</taxon>
        <taxon>Streptomyces</taxon>
    </lineage>
</organism>
<dbReference type="RefSeq" id="WP_094219752.1">
    <property type="nucleotide sequence ID" value="NZ_MCGQ01000027.1"/>
</dbReference>
<evidence type="ECO:0000256" key="1">
    <source>
        <dbReference type="SAM" id="Phobius"/>
    </source>
</evidence>
<evidence type="ECO:0000313" key="3">
    <source>
        <dbReference type="Proteomes" id="UP000215483"/>
    </source>
</evidence>
<keyword evidence="1" id="KW-0812">Transmembrane</keyword>
<feature type="transmembrane region" description="Helical" evidence="1">
    <location>
        <begin position="148"/>
        <end position="169"/>
    </location>
</feature>
<accession>A0A233S7U0</accession>
<dbReference type="Proteomes" id="UP000215483">
    <property type="component" value="Unassembled WGS sequence"/>
</dbReference>
<comment type="caution">
    <text evidence="2">The sequence shown here is derived from an EMBL/GenBank/DDBJ whole genome shotgun (WGS) entry which is preliminary data.</text>
</comment>
<dbReference type="PANTHER" id="PTHR42305">
    <property type="entry name" value="MEMBRANE PROTEIN RV1733C-RELATED"/>
    <property type="match status" value="1"/>
</dbReference>